<dbReference type="PANTHER" id="PTHR37846:SF1">
    <property type="entry name" value="DEACETYLASE-LIKE PROTEIN"/>
    <property type="match status" value="1"/>
</dbReference>
<organism evidence="3">
    <name type="scientific">Blastobotrys adeninivorans</name>
    <name type="common">Yeast</name>
    <name type="synonym">Arxula adeninivorans</name>
    <dbReference type="NCBI Taxonomy" id="409370"/>
    <lineage>
        <taxon>Eukaryota</taxon>
        <taxon>Fungi</taxon>
        <taxon>Dikarya</taxon>
        <taxon>Ascomycota</taxon>
        <taxon>Saccharomycotina</taxon>
        <taxon>Dipodascomycetes</taxon>
        <taxon>Dipodascales</taxon>
        <taxon>Trichomonascaceae</taxon>
        <taxon>Blastobotrys</taxon>
    </lineage>
</organism>
<evidence type="ECO:0000313" key="3">
    <source>
        <dbReference type="EMBL" id="CDP34337.1"/>
    </source>
</evidence>
<dbReference type="AlphaFoldDB" id="A0A060T608"/>
<keyword evidence="1" id="KW-0812">Transmembrane</keyword>
<feature type="transmembrane region" description="Helical" evidence="1">
    <location>
        <begin position="169"/>
        <end position="193"/>
    </location>
</feature>
<name>A0A060T608_BLAAD</name>
<proteinExistence type="predicted"/>
<feature type="transmembrane region" description="Helical" evidence="1">
    <location>
        <begin position="130"/>
        <end position="149"/>
    </location>
</feature>
<sequence>MARKKTKIQPSPKIVELDSEQDFRNYIGHQEVPKEPLIQQIDRLQNERTTKSYNPADDEDLGAVGRFMFSALDYTAYLVPLLSVFIVLSILVKLQYGDSVDAKEVFHESLFTIVAIAALYAFVHPYRHALLFRIASLAISTAIGCYLIYISNEAGYYLVMSRAPPLGTLWVWLFIEMDWQWSAASLAIVGIWLKIMDYSL</sequence>
<dbReference type="EMBL" id="HG937693">
    <property type="protein sequence ID" value="CDP34337.1"/>
    <property type="molecule type" value="Genomic_DNA"/>
</dbReference>
<feature type="domain" description="DUF7719" evidence="2">
    <location>
        <begin position="134"/>
        <end position="200"/>
    </location>
</feature>
<dbReference type="Pfam" id="PF24841">
    <property type="entry name" value="DUF7719"/>
    <property type="match status" value="1"/>
</dbReference>
<dbReference type="PANTHER" id="PTHR37846">
    <property type="entry name" value="YALI0B21296P"/>
    <property type="match status" value="1"/>
</dbReference>
<dbReference type="InterPro" id="IPR056136">
    <property type="entry name" value="DUF7719"/>
</dbReference>
<evidence type="ECO:0000256" key="1">
    <source>
        <dbReference type="SAM" id="Phobius"/>
    </source>
</evidence>
<reference evidence="3" key="2">
    <citation type="submission" date="2014-06" db="EMBL/GenBank/DDBJ databases">
        <title>The complete genome of Blastobotrys (Arxula) adeninivorans LS3 - a yeast of biotechnological interest.</title>
        <authorList>
            <person name="Kunze G."/>
            <person name="Gaillardin C."/>
            <person name="Czernicka M."/>
            <person name="Durrens P."/>
            <person name="Martin T."/>
            <person name="Boer E."/>
            <person name="Gabaldon T."/>
            <person name="Cruz J."/>
            <person name="Talla E."/>
            <person name="Marck C."/>
            <person name="Goffeau A."/>
            <person name="Barbe V."/>
            <person name="Baret P."/>
            <person name="Baronian K."/>
            <person name="Beier S."/>
            <person name="Bleykasten C."/>
            <person name="Bode R."/>
            <person name="Casaregola S."/>
            <person name="Despons L."/>
            <person name="Fairhead C."/>
            <person name="Giersberg M."/>
            <person name="Gierski P."/>
            <person name="Hahnel U."/>
            <person name="Hartmann A."/>
            <person name="Jankowska D."/>
            <person name="Jubin C."/>
            <person name="Jung P."/>
            <person name="Lafontaine I."/>
            <person name="Leh-Louis V."/>
            <person name="Lemaire M."/>
            <person name="Marcet-Houben M."/>
            <person name="Mascher M."/>
            <person name="Morel G."/>
            <person name="Richard G.-F."/>
            <person name="Riechen J."/>
            <person name="Sacerdot C."/>
            <person name="Sarkar A."/>
            <person name="Savel G."/>
            <person name="Schacherer J."/>
            <person name="Sherman D."/>
            <person name="Straub M.-L."/>
            <person name="Stein N."/>
            <person name="Thierry A."/>
            <person name="Trautwein-Schult A."/>
            <person name="Westhof E."/>
            <person name="Worch S."/>
            <person name="Dujon B."/>
            <person name="Souciet J.-L."/>
            <person name="Wincker P."/>
            <person name="Scholz U."/>
            <person name="Neuveglise N."/>
        </authorList>
    </citation>
    <scope>NUCLEOTIDE SEQUENCE</scope>
    <source>
        <strain evidence="3">LS3</strain>
    </source>
</reference>
<keyword evidence="1" id="KW-0472">Membrane</keyword>
<feature type="transmembrane region" description="Helical" evidence="1">
    <location>
        <begin position="105"/>
        <end position="123"/>
    </location>
</feature>
<feature type="transmembrane region" description="Helical" evidence="1">
    <location>
        <begin position="74"/>
        <end position="93"/>
    </location>
</feature>
<protein>
    <submittedName>
        <fullName evidence="3">ARAD1C10076p</fullName>
    </submittedName>
</protein>
<keyword evidence="1" id="KW-1133">Transmembrane helix</keyword>
<gene>
    <name evidence="3" type="ORF">GNLVRS02_ARAD1C10076g</name>
</gene>
<evidence type="ECO:0000259" key="2">
    <source>
        <dbReference type="Pfam" id="PF24841"/>
    </source>
</evidence>
<reference evidence="3" key="1">
    <citation type="submission" date="2014-02" db="EMBL/GenBank/DDBJ databases">
        <authorList>
            <person name="Genoscope - CEA"/>
        </authorList>
    </citation>
    <scope>NUCLEOTIDE SEQUENCE</scope>
    <source>
        <strain evidence="3">LS3</strain>
    </source>
</reference>
<accession>A0A060T608</accession>